<keyword evidence="10" id="KW-0997">Cell inner membrane</keyword>
<dbReference type="GO" id="GO:0006935">
    <property type="term" value="P:chemotaxis"/>
    <property type="evidence" value="ECO:0007669"/>
    <property type="project" value="UniProtKB-KW"/>
</dbReference>
<keyword evidence="4" id="KW-1003">Cell membrane</keyword>
<evidence type="ECO:0000256" key="4">
    <source>
        <dbReference type="ARBA" id="ARBA00022475"/>
    </source>
</evidence>
<sequence>MSEAAAAPSAEGKKKPFLIILIALLAVGVGIGGTWYYMNSQRVGEEEAAPVKKLPAKFIKLETFTVNLQSEDDDPRYLQVELVIKVNETEVVDVIASKTPEIRNQILLLLSSKKPTEISTLEGKQQLSQDISEVIKQKIEPEALQADILDLLFTSFIIQ</sequence>
<dbReference type="NCBIfam" id="NF005435">
    <property type="entry name" value="PRK07021.1"/>
    <property type="match status" value="1"/>
</dbReference>
<comment type="function">
    <text evidence="1 10">Controls the rotational direction of flagella during chemotaxis.</text>
</comment>
<evidence type="ECO:0000313" key="12">
    <source>
        <dbReference type="Proteomes" id="UP000198729"/>
    </source>
</evidence>
<dbReference type="Pfam" id="PF03748">
    <property type="entry name" value="FliL"/>
    <property type="match status" value="1"/>
</dbReference>
<evidence type="ECO:0000256" key="3">
    <source>
        <dbReference type="ARBA" id="ARBA00008281"/>
    </source>
</evidence>
<evidence type="ECO:0000256" key="7">
    <source>
        <dbReference type="ARBA" id="ARBA00022779"/>
    </source>
</evidence>
<dbReference type="GO" id="GO:0071978">
    <property type="term" value="P:bacterial-type flagellum-dependent swarming motility"/>
    <property type="evidence" value="ECO:0007669"/>
    <property type="project" value="TreeGrafter"/>
</dbReference>
<keyword evidence="7 10" id="KW-0283">Flagellar rotation</keyword>
<dbReference type="OrthoDB" id="5297029at2"/>
<evidence type="ECO:0000256" key="5">
    <source>
        <dbReference type="ARBA" id="ARBA00022500"/>
    </source>
</evidence>
<dbReference type="InterPro" id="IPR005503">
    <property type="entry name" value="FliL"/>
</dbReference>
<accession>A0A1G5SB73</accession>
<dbReference type="PANTHER" id="PTHR35091">
    <property type="entry name" value="FLAGELLAR PROTEIN FLIL"/>
    <property type="match status" value="1"/>
</dbReference>
<dbReference type="RefSeq" id="WP_090283831.1">
    <property type="nucleotide sequence ID" value="NZ_FMWO01000020.1"/>
</dbReference>
<feature type="transmembrane region" description="Helical" evidence="10">
    <location>
        <begin position="17"/>
        <end position="38"/>
    </location>
</feature>
<dbReference type="Proteomes" id="UP000198729">
    <property type="component" value="Unassembled WGS sequence"/>
</dbReference>
<keyword evidence="6 10" id="KW-0812">Transmembrane</keyword>
<keyword evidence="12" id="KW-1185">Reference proteome</keyword>
<evidence type="ECO:0000256" key="10">
    <source>
        <dbReference type="RuleBase" id="RU364125"/>
    </source>
</evidence>
<dbReference type="STRING" id="51642.NSMM_150140"/>
<evidence type="ECO:0000256" key="8">
    <source>
        <dbReference type="ARBA" id="ARBA00022989"/>
    </source>
</evidence>
<keyword evidence="8 10" id="KW-1133">Transmembrane helix</keyword>
<dbReference type="EMBL" id="FMWO01000020">
    <property type="protein sequence ID" value="SCZ84402.1"/>
    <property type="molecule type" value="Genomic_DNA"/>
</dbReference>
<dbReference type="AlphaFoldDB" id="A0A1G5SB73"/>
<organism evidence="11 12">
    <name type="scientific">Nitrosomonas mobilis</name>
    <dbReference type="NCBI Taxonomy" id="51642"/>
    <lineage>
        <taxon>Bacteria</taxon>
        <taxon>Pseudomonadati</taxon>
        <taxon>Pseudomonadota</taxon>
        <taxon>Betaproteobacteria</taxon>
        <taxon>Nitrosomonadales</taxon>
        <taxon>Nitrosomonadaceae</taxon>
        <taxon>Nitrosomonas</taxon>
    </lineage>
</organism>
<dbReference type="GO" id="GO:0005886">
    <property type="term" value="C:plasma membrane"/>
    <property type="evidence" value="ECO:0007669"/>
    <property type="project" value="UniProtKB-SubCell"/>
</dbReference>
<evidence type="ECO:0000256" key="1">
    <source>
        <dbReference type="ARBA" id="ARBA00002254"/>
    </source>
</evidence>
<keyword evidence="11" id="KW-0969">Cilium</keyword>
<keyword evidence="9 10" id="KW-0472">Membrane</keyword>
<reference evidence="11 12" key="1">
    <citation type="submission" date="2016-10" db="EMBL/GenBank/DDBJ databases">
        <authorList>
            <person name="de Groot N.N."/>
        </authorList>
    </citation>
    <scope>NUCLEOTIDE SEQUENCE [LARGE SCALE GENOMIC DNA]</scope>
    <source>
        <strain evidence="11">1</strain>
    </source>
</reference>
<dbReference type="PANTHER" id="PTHR35091:SF2">
    <property type="entry name" value="FLAGELLAR PROTEIN FLIL"/>
    <property type="match status" value="1"/>
</dbReference>
<evidence type="ECO:0000256" key="9">
    <source>
        <dbReference type="ARBA" id="ARBA00023136"/>
    </source>
</evidence>
<keyword evidence="5 10" id="KW-0145">Chemotaxis</keyword>
<gene>
    <name evidence="11" type="primary">fliL</name>
    <name evidence="11" type="ORF">NSMM_150140</name>
</gene>
<keyword evidence="11" id="KW-0282">Flagellum</keyword>
<comment type="similarity">
    <text evidence="3 10">Belongs to the FliL family.</text>
</comment>
<keyword evidence="11" id="KW-0966">Cell projection</keyword>
<name>A0A1G5SB73_9PROT</name>
<proteinExistence type="inferred from homology"/>
<evidence type="ECO:0000313" key="11">
    <source>
        <dbReference type="EMBL" id="SCZ84402.1"/>
    </source>
</evidence>
<comment type="subcellular location">
    <subcellularLocation>
        <location evidence="10">Cell inner membrane</location>
    </subcellularLocation>
    <subcellularLocation>
        <location evidence="2">Cell membrane</location>
        <topology evidence="2">Single-pass membrane protein</topology>
    </subcellularLocation>
</comment>
<protein>
    <recommendedName>
        <fullName evidence="10">Flagellar protein FliL</fullName>
    </recommendedName>
</protein>
<evidence type="ECO:0000256" key="2">
    <source>
        <dbReference type="ARBA" id="ARBA00004162"/>
    </source>
</evidence>
<dbReference type="GO" id="GO:0009425">
    <property type="term" value="C:bacterial-type flagellum basal body"/>
    <property type="evidence" value="ECO:0007669"/>
    <property type="project" value="InterPro"/>
</dbReference>
<evidence type="ECO:0000256" key="6">
    <source>
        <dbReference type="ARBA" id="ARBA00022692"/>
    </source>
</evidence>